<dbReference type="SMART" id="SM00737">
    <property type="entry name" value="ML"/>
    <property type="match status" value="1"/>
</dbReference>
<dbReference type="OrthoDB" id="2355013at2759"/>
<keyword evidence="5" id="KW-1185">Reference proteome</keyword>
<feature type="domain" description="MD-2-related lipid-recognition" evidence="2">
    <location>
        <begin position="32"/>
        <end position="146"/>
    </location>
</feature>
<dbReference type="Pfam" id="PF02221">
    <property type="entry name" value="E1_DerP2_DerF2"/>
    <property type="match status" value="1"/>
</dbReference>
<gene>
    <name evidence="4" type="ORF">RCL2_000366100</name>
    <name evidence="3" type="ORF">RclHR1_03640007</name>
</gene>
<accession>A0A2Z6RTD4</accession>
<name>A0A2Z6RTD4_9GLOM</name>
<evidence type="ECO:0000313" key="4">
    <source>
        <dbReference type="EMBL" id="GES76254.1"/>
    </source>
</evidence>
<evidence type="ECO:0000313" key="5">
    <source>
        <dbReference type="Proteomes" id="UP000247702"/>
    </source>
</evidence>
<dbReference type="EMBL" id="BEXD01002935">
    <property type="protein sequence ID" value="GBB99811.1"/>
    <property type="molecule type" value="Genomic_DNA"/>
</dbReference>
<feature type="signal peptide" evidence="1">
    <location>
        <begin position="1"/>
        <end position="20"/>
    </location>
</feature>
<feature type="chain" id="PRO_5044073148" description="MD-2-related lipid-recognition domain-containing protein" evidence="1">
    <location>
        <begin position="21"/>
        <end position="149"/>
    </location>
</feature>
<reference evidence="4" key="2">
    <citation type="submission" date="2019-10" db="EMBL/GenBank/DDBJ databases">
        <title>Conservation and host-specific expression of non-tandemly repeated heterogenous ribosome RNA gene in arbuscular mycorrhizal fungi.</title>
        <authorList>
            <person name="Maeda T."/>
            <person name="Kobayashi Y."/>
            <person name="Nakagawa T."/>
            <person name="Ezawa T."/>
            <person name="Yamaguchi K."/>
            <person name="Bino T."/>
            <person name="Nishimoto Y."/>
            <person name="Shigenobu S."/>
            <person name="Kawaguchi M."/>
        </authorList>
    </citation>
    <scope>NUCLEOTIDE SEQUENCE</scope>
    <source>
        <strain evidence="4">HR1</strain>
    </source>
</reference>
<organism evidence="3 5">
    <name type="scientific">Rhizophagus clarus</name>
    <dbReference type="NCBI Taxonomy" id="94130"/>
    <lineage>
        <taxon>Eukaryota</taxon>
        <taxon>Fungi</taxon>
        <taxon>Fungi incertae sedis</taxon>
        <taxon>Mucoromycota</taxon>
        <taxon>Glomeromycotina</taxon>
        <taxon>Glomeromycetes</taxon>
        <taxon>Glomerales</taxon>
        <taxon>Glomeraceae</taxon>
        <taxon>Rhizophagus</taxon>
    </lineage>
</organism>
<protein>
    <recommendedName>
        <fullName evidence="2">MD-2-related lipid-recognition domain-containing protein</fullName>
    </recommendedName>
</protein>
<keyword evidence="1" id="KW-0732">Signal</keyword>
<sequence length="149" mass="15845">MKQNYIFVIILLATLSVVNAIPHQLLKRDTIFTSCPTGSPNIIEVDVQPDPPPVTGKLILTISGTLKKGVISAGSKLVLKAIDDNGDLLAKPLVYDLCGVGGFDCPVNTFSMIKSLETKGLTPTYSIIVQIFDAYGQTLACSIGTVTGY</sequence>
<dbReference type="Proteomes" id="UP000247702">
    <property type="component" value="Unassembled WGS sequence"/>
</dbReference>
<dbReference type="AlphaFoldDB" id="A0A2Z6RTD4"/>
<comment type="caution">
    <text evidence="3">The sequence shown here is derived from an EMBL/GenBank/DDBJ whole genome shotgun (WGS) entry which is preliminary data.</text>
</comment>
<dbReference type="STRING" id="94130.A0A2Z6RTD4"/>
<dbReference type="Proteomes" id="UP000615446">
    <property type="component" value="Unassembled WGS sequence"/>
</dbReference>
<evidence type="ECO:0000259" key="2">
    <source>
        <dbReference type="SMART" id="SM00737"/>
    </source>
</evidence>
<evidence type="ECO:0000313" key="3">
    <source>
        <dbReference type="EMBL" id="GBB99811.1"/>
    </source>
</evidence>
<reference evidence="3 5" key="1">
    <citation type="submission" date="2017-11" db="EMBL/GenBank/DDBJ databases">
        <title>The genome of Rhizophagus clarus HR1 reveals common genetic basis of auxotrophy among arbuscular mycorrhizal fungi.</title>
        <authorList>
            <person name="Kobayashi Y."/>
        </authorList>
    </citation>
    <scope>NUCLEOTIDE SEQUENCE [LARGE SCALE GENOMIC DNA]</scope>
    <source>
        <strain evidence="3 5">HR1</strain>
    </source>
</reference>
<dbReference type="InterPro" id="IPR003172">
    <property type="entry name" value="ML_dom"/>
</dbReference>
<evidence type="ECO:0000256" key="1">
    <source>
        <dbReference type="SAM" id="SignalP"/>
    </source>
</evidence>
<dbReference type="EMBL" id="BLAL01000019">
    <property type="protein sequence ID" value="GES76254.1"/>
    <property type="molecule type" value="Genomic_DNA"/>
</dbReference>
<proteinExistence type="predicted"/>